<gene>
    <name evidence="7" type="ORF">R2X38_14840</name>
</gene>
<comment type="caution">
    <text evidence="7">The sequence shown here is derived from an EMBL/GenBank/DDBJ whole genome shotgun (WGS) entry which is preliminary data.</text>
</comment>
<keyword evidence="3" id="KW-0808">Transferase</keyword>
<dbReference type="Gene3D" id="3.30.565.10">
    <property type="entry name" value="Histidine kinase-like ATPase, C-terminal domain"/>
    <property type="match status" value="1"/>
</dbReference>
<reference evidence="7 8" key="1">
    <citation type="submission" date="2023-10" db="EMBL/GenBank/DDBJ databases">
        <title>Marine bacteria isolated from horseshoe crab.</title>
        <authorList>
            <person name="Cheng T.H."/>
        </authorList>
    </citation>
    <scope>NUCLEOTIDE SEQUENCE [LARGE SCALE GENOMIC DNA]</scope>
    <source>
        <strain evidence="7 8">HSC6</strain>
    </source>
</reference>
<feature type="domain" description="Histidine kinase" evidence="6">
    <location>
        <begin position="12"/>
        <end position="123"/>
    </location>
</feature>
<comment type="catalytic activity">
    <reaction evidence="1">
        <text>ATP + protein L-histidine = ADP + protein N-phospho-L-histidine.</text>
        <dbReference type="EC" id="2.7.13.3"/>
    </reaction>
</comment>
<organism evidence="7 8">
    <name type="scientific">Photobacterium rosenbergii</name>
    <dbReference type="NCBI Taxonomy" id="294936"/>
    <lineage>
        <taxon>Bacteria</taxon>
        <taxon>Pseudomonadati</taxon>
        <taxon>Pseudomonadota</taxon>
        <taxon>Gammaproteobacteria</taxon>
        <taxon>Vibrionales</taxon>
        <taxon>Vibrionaceae</taxon>
        <taxon>Photobacterium</taxon>
    </lineage>
</organism>
<accession>A0ABU3ZJJ1</accession>
<keyword evidence="4" id="KW-0418">Kinase</keyword>
<dbReference type="PANTHER" id="PTHR43711:SF1">
    <property type="entry name" value="HISTIDINE KINASE 1"/>
    <property type="match status" value="1"/>
</dbReference>
<keyword evidence="8" id="KW-1185">Reference proteome</keyword>
<protein>
    <recommendedName>
        <fullName evidence="2">histidine kinase</fullName>
        <ecNumber evidence="2">2.7.13.3</ecNumber>
    </recommendedName>
</protein>
<dbReference type="EMBL" id="JAWJZI010000005">
    <property type="protein sequence ID" value="MDV5170280.1"/>
    <property type="molecule type" value="Genomic_DNA"/>
</dbReference>
<proteinExistence type="predicted"/>
<evidence type="ECO:0000259" key="6">
    <source>
        <dbReference type="PROSITE" id="PS50109"/>
    </source>
</evidence>
<evidence type="ECO:0000256" key="1">
    <source>
        <dbReference type="ARBA" id="ARBA00000085"/>
    </source>
</evidence>
<keyword evidence="7" id="KW-0547">Nucleotide-binding</keyword>
<dbReference type="Proteomes" id="UP001186452">
    <property type="component" value="Unassembled WGS sequence"/>
</dbReference>
<dbReference type="InterPro" id="IPR036890">
    <property type="entry name" value="HATPase_C_sf"/>
</dbReference>
<evidence type="ECO:0000313" key="7">
    <source>
        <dbReference type="EMBL" id="MDV5170280.1"/>
    </source>
</evidence>
<dbReference type="PROSITE" id="PS50109">
    <property type="entry name" value="HIS_KIN"/>
    <property type="match status" value="1"/>
</dbReference>
<evidence type="ECO:0000256" key="3">
    <source>
        <dbReference type="ARBA" id="ARBA00022679"/>
    </source>
</evidence>
<dbReference type="SMART" id="SM00387">
    <property type="entry name" value="HATPase_c"/>
    <property type="match status" value="1"/>
</dbReference>
<dbReference type="PANTHER" id="PTHR43711">
    <property type="entry name" value="TWO-COMPONENT HISTIDINE KINASE"/>
    <property type="match status" value="1"/>
</dbReference>
<name>A0ABU3ZJJ1_9GAMM</name>
<keyword evidence="7" id="KW-0067">ATP-binding</keyword>
<dbReference type="InterPro" id="IPR005467">
    <property type="entry name" value="His_kinase_dom"/>
</dbReference>
<dbReference type="InterPro" id="IPR004358">
    <property type="entry name" value="Sig_transdc_His_kin-like_C"/>
</dbReference>
<dbReference type="InterPro" id="IPR050736">
    <property type="entry name" value="Sensor_HK_Regulatory"/>
</dbReference>
<dbReference type="GO" id="GO:0005524">
    <property type="term" value="F:ATP binding"/>
    <property type="evidence" value="ECO:0007669"/>
    <property type="project" value="UniProtKB-KW"/>
</dbReference>
<dbReference type="EC" id="2.7.13.3" evidence="2"/>
<sequence>MSALPDTLPREQLVSILGNLIDNALEATLSHHGKGGTVTLVLSDFGKELIFEVEDQGPGISTDDQDKIFTRGYTTKTSQGHGIGLDLVKSLTDHLGGLITVESIEVGTETTGSRFTLYLPKQLNHNNKNIQDKDSTTHTEEQS</sequence>
<dbReference type="Pfam" id="PF02518">
    <property type="entry name" value="HATPase_c"/>
    <property type="match status" value="1"/>
</dbReference>
<evidence type="ECO:0000256" key="5">
    <source>
        <dbReference type="ARBA" id="ARBA00023012"/>
    </source>
</evidence>
<dbReference type="SUPFAM" id="SSF55874">
    <property type="entry name" value="ATPase domain of HSP90 chaperone/DNA topoisomerase II/histidine kinase"/>
    <property type="match status" value="1"/>
</dbReference>
<keyword evidence="5" id="KW-0902">Two-component regulatory system</keyword>
<dbReference type="RefSeq" id="WP_317523075.1">
    <property type="nucleotide sequence ID" value="NZ_JAWJZI010000005.1"/>
</dbReference>
<evidence type="ECO:0000256" key="4">
    <source>
        <dbReference type="ARBA" id="ARBA00022777"/>
    </source>
</evidence>
<evidence type="ECO:0000256" key="2">
    <source>
        <dbReference type="ARBA" id="ARBA00012438"/>
    </source>
</evidence>
<dbReference type="InterPro" id="IPR003594">
    <property type="entry name" value="HATPase_dom"/>
</dbReference>
<evidence type="ECO:0000313" key="8">
    <source>
        <dbReference type="Proteomes" id="UP001186452"/>
    </source>
</evidence>
<dbReference type="PRINTS" id="PR00344">
    <property type="entry name" value="BCTRLSENSOR"/>
</dbReference>